<protein>
    <submittedName>
        <fullName evidence="1">N-6 DNA methylase</fullName>
    </submittedName>
</protein>
<sequence>MSAYLKEALKGAAKTQTKTNFGKPDFHIEKYKQDSLVTYRN</sequence>
<proteinExistence type="predicted"/>
<gene>
    <name evidence="1" type="ORF">SAMEA3381574_00264</name>
</gene>
<organism evidence="1 2">
    <name type="scientific">Streptococcus pneumoniae</name>
    <dbReference type="NCBI Taxonomy" id="1313"/>
    <lineage>
        <taxon>Bacteria</taxon>
        <taxon>Bacillati</taxon>
        <taxon>Bacillota</taxon>
        <taxon>Bacilli</taxon>
        <taxon>Lactobacillales</taxon>
        <taxon>Streptococcaceae</taxon>
        <taxon>Streptococcus</taxon>
    </lineage>
</organism>
<evidence type="ECO:0000313" key="2">
    <source>
        <dbReference type="Proteomes" id="UP000304540"/>
    </source>
</evidence>
<name>A0A064C187_STREE</name>
<keyword evidence="1" id="KW-0808">Transferase</keyword>
<dbReference type="EMBL" id="CABABW010000002">
    <property type="protein sequence ID" value="VRI32842.1"/>
    <property type="molecule type" value="Genomic_DNA"/>
</dbReference>
<dbReference type="RefSeq" id="WP_001277339.1">
    <property type="nucleotide sequence ID" value="NZ_CP035253.1"/>
</dbReference>
<accession>A0A064C187</accession>
<reference evidence="1 2" key="1">
    <citation type="submission" date="2019-04" db="EMBL/GenBank/DDBJ databases">
        <authorList>
            <consortium name="Pathogen Informatics"/>
        </authorList>
    </citation>
    <scope>NUCLEOTIDE SEQUENCE [LARGE SCALE GENOMIC DNA]</scope>
    <source>
        <strain evidence="1 2">GPSC232</strain>
    </source>
</reference>
<keyword evidence="1" id="KW-0489">Methyltransferase</keyword>
<dbReference type="GO" id="GO:0032259">
    <property type="term" value="P:methylation"/>
    <property type="evidence" value="ECO:0007669"/>
    <property type="project" value="UniProtKB-KW"/>
</dbReference>
<dbReference type="Proteomes" id="UP000304540">
    <property type="component" value="Unassembled WGS sequence"/>
</dbReference>
<dbReference type="AlphaFoldDB" id="A0A064C187"/>
<evidence type="ECO:0000313" key="1">
    <source>
        <dbReference type="EMBL" id="VRI32842.1"/>
    </source>
</evidence>
<dbReference type="GO" id="GO:0008168">
    <property type="term" value="F:methyltransferase activity"/>
    <property type="evidence" value="ECO:0007669"/>
    <property type="project" value="UniProtKB-KW"/>
</dbReference>